<dbReference type="EMBL" id="AWSA01000023">
    <property type="protein sequence ID" value="EWT01388.1"/>
    <property type="molecule type" value="Genomic_DNA"/>
</dbReference>
<keyword evidence="1" id="KW-0472">Membrane</keyword>
<dbReference type="PATRIC" id="fig|1386089.3.peg.2383"/>
<reference evidence="2 3" key="1">
    <citation type="submission" date="2013-08" db="EMBL/GenBank/DDBJ databases">
        <title>Intrasporangium oryzae NRRL B-24470.</title>
        <authorList>
            <person name="Liu H."/>
            <person name="Wang G."/>
        </authorList>
    </citation>
    <scope>NUCLEOTIDE SEQUENCE [LARGE SCALE GENOMIC DNA]</scope>
    <source>
        <strain evidence="2 3">NRRL B-24470</strain>
    </source>
</reference>
<dbReference type="OrthoDB" id="4850880at2"/>
<keyword evidence="3" id="KW-1185">Reference proteome</keyword>
<feature type="transmembrane region" description="Helical" evidence="1">
    <location>
        <begin position="374"/>
        <end position="391"/>
    </location>
</feature>
<dbReference type="AlphaFoldDB" id="W9G977"/>
<protein>
    <submittedName>
        <fullName evidence="2">Uncharacterized protein</fullName>
    </submittedName>
</protein>
<evidence type="ECO:0000256" key="1">
    <source>
        <dbReference type="SAM" id="Phobius"/>
    </source>
</evidence>
<dbReference type="Proteomes" id="UP000019489">
    <property type="component" value="Unassembled WGS sequence"/>
</dbReference>
<sequence length="500" mass="54239">MSDSTMATQTLAPADTVRRTRLLDPRPRRLVLVPLTLAVASLLTQGFAQAVTPFIRQDDWTFLLPDRTRGVAPPSYYNISEGRWLDTAWWFVIGQHGTPTTAALTYAVGYAVLVAGMWRVLHLSGVRPGPVVDVLLGIALFASAVWVQLVYWPGALTPSIIVAATAIWVLPWAARSGARLRLWLLAVGVAAVLTYPPVGVVLLAFAIVFLGDVPWRRLLAVVGTWVAAFGLGVGVAYTLNWIVNQHFGLKVASWRQPNPLTSLDALLVNTGRWLDAAGSLWTTQWWVALVGLVAIALGWRDATVRPRLQRLLVAFGVACGLDAAQTLATGIVTEARGQLWTWLFAVLPVSLLLVERRPRVDAPSTRGSWVERTATLLLAVLAVGGVLSWRADIGQHQATRMQYAAIAEAATARTMGMAPPTVVVYQDPRVRNTRDGRLMASTMFMAVRQEQGGILPRWCKGLECRELAAHPQSDSVVHLGTAASGHAIVGIIVPTPPGWL</sequence>
<comment type="caution">
    <text evidence="2">The sequence shown here is derived from an EMBL/GenBank/DDBJ whole genome shotgun (WGS) entry which is preliminary data.</text>
</comment>
<evidence type="ECO:0000313" key="3">
    <source>
        <dbReference type="Proteomes" id="UP000019489"/>
    </source>
</evidence>
<evidence type="ECO:0000313" key="2">
    <source>
        <dbReference type="EMBL" id="EWT01388.1"/>
    </source>
</evidence>
<feature type="transmembrane region" description="Helical" evidence="1">
    <location>
        <begin position="182"/>
        <end position="211"/>
    </location>
</feature>
<feature type="transmembrane region" description="Helical" evidence="1">
    <location>
        <begin position="311"/>
        <end position="331"/>
    </location>
</feature>
<name>W9G977_9MICO</name>
<organism evidence="2 3">
    <name type="scientific">Intrasporangium oryzae NRRL B-24470</name>
    <dbReference type="NCBI Taxonomy" id="1386089"/>
    <lineage>
        <taxon>Bacteria</taxon>
        <taxon>Bacillati</taxon>
        <taxon>Actinomycetota</taxon>
        <taxon>Actinomycetes</taxon>
        <taxon>Micrococcales</taxon>
        <taxon>Intrasporangiaceae</taxon>
        <taxon>Intrasporangium</taxon>
    </lineage>
</organism>
<dbReference type="eggNOG" id="ENOG5031ERU">
    <property type="taxonomic scope" value="Bacteria"/>
</dbReference>
<keyword evidence="1" id="KW-0812">Transmembrane</keyword>
<proteinExistence type="predicted"/>
<feature type="transmembrane region" description="Helical" evidence="1">
    <location>
        <begin position="218"/>
        <end position="239"/>
    </location>
</feature>
<keyword evidence="1" id="KW-1133">Transmembrane helix</keyword>
<feature type="transmembrane region" description="Helical" evidence="1">
    <location>
        <begin position="103"/>
        <end position="121"/>
    </location>
</feature>
<feature type="transmembrane region" description="Helical" evidence="1">
    <location>
        <begin position="283"/>
        <end position="299"/>
    </location>
</feature>
<accession>W9G977</accession>
<feature type="transmembrane region" description="Helical" evidence="1">
    <location>
        <begin position="133"/>
        <end position="152"/>
    </location>
</feature>
<gene>
    <name evidence="2" type="ORF">N865_08560</name>
</gene>
<feature type="transmembrane region" description="Helical" evidence="1">
    <location>
        <begin position="337"/>
        <end position="354"/>
    </location>
</feature>
<dbReference type="RefSeq" id="WP_034806046.1">
    <property type="nucleotide sequence ID" value="NZ_AWSA01000023.1"/>
</dbReference>